<dbReference type="GO" id="GO:0008967">
    <property type="term" value="F:phosphoglycolate phosphatase activity"/>
    <property type="evidence" value="ECO:0007669"/>
    <property type="project" value="UniProtKB-UniRule"/>
</dbReference>
<dbReference type="FunFam" id="3.40.50.1000:FF:000022">
    <property type="entry name" value="Phosphoglycolate phosphatase"/>
    <property type="match status" value="1"/>
</dbReference>
<dbReference type="NCBIfam" id="TIGR01549">
    <property type="entry name" value="HAD-SF-IA-v1"/>
    <property type="match status" value="1"/>
</dbReference>
<dbReference type="EC" id="3.1.3.18" evidence="5 11"/>
<feature type="active site" description="Nucleophile" evidence="11">
    <location>
        <position position="28"/>
    </location>
</feature>
<comment type="pathway">
    <text evidence="3 11">Organic acid metabolism; glycolate biosynthesis; glycolate from 2-phosphoglycolate: step 1/1.</text>
</comment>
<dbReference type="NCBIfam" id="TIGR01449">
    <property type="entry name" value="PGP_bact"/>
    <property type="match status" value="1"/>
</dbReference>
<dbReference type="Proteomes" id="UP000236751">
    <property type="component" value="Unassembled WGS sequence"/>
</dbReference>
<dbReference type="SUPFAM" id="SSF56784">
    <property type="entry name" value="HAD-like"/>
    <property type="match status" value="1"/>
</dbReference>
<dbReference type="PRINTS" id="PR00413">
    <property type="entry name" value="HADHALOGNASE"/>
</dbReference>
<evidence type="ECO:0000313" key="12">
    <source>
        <dbReference type="EMBL" id="SEF93173.1"/>
    </source>
</evidence>
<dbReference type="InterPro" id="IPR036412">
    <property type="entry name" value="HAD-like_sf"/>
</dbReference>
<evidence type="ECO:0000256" key="9">
    <source>
        <dbReference type="ARBA" id="ARBA00023277"/>
    </source>
</evidence>
<reference evidence="12 13" key="1">
    <citation type="submission" date="2016-10" db="EMBL/GenBank/DDBJ databases">
        <authorList>
            <person name="de Groot N.N."/>
        </authorList>
    </citation>
    <scope>NUCLEOTIDE SEQUENCE [LARGE SCALE GENOMIC DNA]</scope>
    <source>
        <strain evidence="12 13">Nl13</strain>
    </source>
</reference>
<comment type="catalytic activity">
    <reaction evidence="1 11">
        <text>2-phosphoglycolate + H2O = glycolate + phosphate</text>
        <dbReference type="Rhea" id="RHEA:14369"/>
        <dbReference type="ChEBI" id="CHEBI:15377"/>
        <dbReference type="ChEBI" id="CHEBI:29805"/>
        <dbReference type="ChEBI" id="CHEBI:43474"/>
        <dbReference type="ChEBI" id="CHEBI:58033"/>
        <dbReference type="EC" id="3.1.3.18"/>
    </reaction>
</comment>
<feature type="binding site" evidence="11">
    <location>
        <position position="191"/>
    </location>
    <ligand>
        <name>Mg(2+)</name>
        <dbReference type="ChEBI" id="CHEBI:18420"/>
    </ligand>
</feature>
<dbReference type="SFLD" id="SFLDG01135">
    <property type="entry name" value="C1.5.6:_HAD__Beta-PGM__Phospha"/>
    <property type="match status" value="1"/>
</dbReference>
<dbReference type="GO" id="GO:0046872">
    <property type="term" value="F:metal ion binding"/>
    <property type="evidence" value="ECO:0007669"/>
    <property type="project" value="UniProtKB-KW"/>
</dbReference>
<dbReference type="InterPro" id="IPR023214">
    <property type="entry name" value="HAD_sf"/>
</dbReference>
<evidence type="ECO:0000256" key="3">
    <source>
        <dbReference type="ARBA" id="ARBA00004818"/>
    </source>
</evidence>
<dbReference type="InterPro" id="IPR041492">
    <property type="entry name" value="HAD_2"/>
</dbReference>
<gene>
    <name evidence="11" type="primary">gph</name>
    <name evidence="12" type="ORF">SAMN05216403_11622</name>
</gene>
<name>A0A1H5W191_NITMU</name>
<dbReference type="UniPathway" id="UPA00865">
    <property type="reaction ID" value="UER00834"/>
</dbReference>
<dbReference type="InterPro" id="IPR023198">
    <property type="entry name" value="PGP-like_dom2"/>
</dbReference>
<dbReference type="GO" id="GO:0005829">
    <property type="term" value="C:cytosol"/>
    <property type="evidence" value="ECO:0007669"/>
    <property type="project" value="TreeGrafter"/>
</dbReference>
<dbReference type="Gene3D" id="1.10.150.240">
    <property type="entry name" value="Putative phosphatase, domain 2"/>
    <property type="match status" value="1"/>
</dbReference>
<feature type="binding site" evidence="11">
    <location>
        <position position="28"/>
    </location>
    <ligand>
        <name>Mg(2+)</name>
        <dbReference type="ChEBI" id="CHEBI:18420"/>
    </ligand>
</feature>
<dbReference type="PANTHER" id="PTHR43434">
    <property type="entry name" value="PHOSPHOGLYCOLATE PHOSPHATASE"/>
    <property type="match status" value="1"/>
</dbReference>
<dbReference type="GO" id="GO:0005975">
    <property type="term" value="P:carbohydrate metabolic process"/>
    <property type="evidence" value="ECO:0007669"/>
    <property type="project" value="InterPro"/>
</dbReference>
<evidence type="ECO:0000256" key="1">
    <source>
        <dbReference type="ARBA" id="ARBA00000830"/>
    </source>
</evidence>
<keyword evidence="9 11" id="KW-0119">Carbohydrate metabolism</keyword>
<dbReference type="HAMAP" id="MF_00495">
    <property type="entry name" value="GPH_hydrolase_bact"/>
    <property type="match status" value="1"/>
</dbReference>
<dbReference type="InterPro" id="IPR037512">
    <property type="entry name" value="PGPase_prok"/>
</dbReference>
<evidence type="ECO:0000313" key="13">
    <source>
        <dbReference type="Proteomes" id="UP000236751"/>
    </source>
</evidence>
<evidence type="ECO:0000256" key="6">
    <source>
        <dbReference type="ARBA" id="ARBA00022723"/>
    </source>
</evidence>
<comment type="similarity">
    <text evidence="4 11">Belongs to the HAD-like hydrolase superfamily. CbbY/CbbZ/Gph/YieH family.</text>
</comment>
<feature type="binding site" evidence="11">
    <location>
        <position position="30"/>
    </location>
    <ligand>
        <name>Mg(2+)</name>
        <dbReference type="ChEBI" id="CHEBI:18420"/>
    </ligand>
</feature>
<dbReference type="SFLD" id="SFLDS00003">
    <property type="entry name" value="Haloacid_Dehalogenase"/>
    <property type="match status" value="1"/>
</dbReference>
<evidence type="ECO:0000256" key="10">
    <source>
        <dbReference type="ARBA" id="ARBA00059247"/>
    </source>
</evidence>
<dbReference type="GO" id="GO:0006281">
    <property type="term" value="P:DNA repair"/>
    <property type="evidence" value="ECO:0007669"/>
    <property type="project" value="TreeGrafter"/>
</dbReference>
<protein>
    <recommendedName>
        <fullName evidence="5 11">Phosphoglycolate phosphatase</fullName>
        <shortName evidence="11">PGP</shortName>
        <shortName evidence="11">PGPase</shortName>
        <ecNumber evidence="5 11">3.1.3.18</ecNumber>
    </recommendedName>
</protein>
<dbReference type="InterPro" id="IPR050155">
    <property type="entry name" value="HAD-like_hydrolase_sf"/>
</dbReference>
<dbReference type="SFLD" id="SFLDG01129">
    <property type="entry name" value="C1.5:_HAD__Beta-PGM__Phosphata"/>
    <property type="match status" value="1"/>
</dbReference>
<evidence type="ECO:0000256" key="11">
    <source>
        <dbReference type="HAMAP-Rule" id="MF_00495"/>
    </source>
</evidence>
<sequence length="242" mass="26558">MNKGLSPLARTSAPDMHFPLPIKAVMIDLDGTLLDTAPDLATAANMMLKELGKAELPLETIQSYIGKGIEKLVKRSLTGDLDGEPDSDLLRRAMPLYERSYEKTLYVDTRAYPGVREGLNALRAGGFRLACVTNKAEAFTLPLLRAAELLDYFDIVVSGDSLPKKKPDPMPLLHACERFEIQPHDMLLVGDSLNDAQAARAAGSHVFCVPYGYNEGRDVYELDCDAIVPSLYEATKLIQKSS</sequence>
<comment type="function">
    <text evidence="10 11">Specifically catalyzes the dephosphorylation of 2-phosphoglycolate. Is involved in the dissimilation of the intracellular 2-phosphoglycolate formed during the DNA repair of 3'-phosphoglycolate ends, a major class of DNA lesions induced by oxidative stress.</text>
</comment>
<evidence type="ECO:0000256" key="8">
    <source>
        <dbReference type="ARBA" id="ARBA00022842"/>
    </source>
</evidence>
<evidence type="ECO:0000256" key="4">
    <source>
        <dbReference type="ARBA" id="ARBA00006171"/>
    </source>
</evidence>
<organism evidence="12 13">
    <name type="scientific">Nitrosospira multiformis (strain ATCC 25196 / NCIMB 11849 / C 71)</name>
    <dbReference type="NCBI Taxonomy" id="323848"/>
    <lineage>
        <taxon>Bacteria</taxon>
        <taxon>Pseudomonadati</taxon>
        <taxon>Pseudomonadota</taxon>
        <taxon>Betaproteobacteria</taxon>
        <taxon>Nitrosomonadales</taxon>
        <taxon>Nitrosomonadaceae</taxon>
        <taxon>Nitrosospira</taxon>
    </lineage>
</organism>
<dbReference type="InterPro" id="IPR006439">
    <property type="entry name" value="HAD-SF_hydro_IA"/>
</dbReference>
<dbReference type="Pfam" id="PF13419">
    <property type="entry name" value="HAD_2"/>
    <property type="match status" value="1"/>
</dbReference>
<dbReference type="GO" id="GO:0046295">
    <property type="term" value="P:glycolate biosynthetic process"/>
    <property type="evidence" value="ECO:0007669"/>
    <property type="project" value="UniProtKB-UniRule"/>
</dbReference>
<evidence type="ECO:0000256" key="7">
    <source>
        <dbReference type="ARBA" id="ARBA00022801"/>
    </source>
</evidence>
<dbReference type="NCBIfam" id="TIGR01509">
    <property type="entry name" value="HAD-SF-IA-v3"/>
    <property type="match status" value="1"/>
</dbReference>
<dbReference type="CDD" id="cd16417">
    <property type="entry name" value="HAD_PGPase"/>
    <property type="match status" value="1"/>
</dbReference>
<dbReference type="NCBIfam" id="NF009695">
    <property type="entry name" value="PRK13222.1-2"/>
    <property type="match status" value="1"/>
</dbReference>
<dbReference type="EMBL" id="FNVK01000016">
    <property type="protein sequence ID" value="SEF93173.1"/>
    <property type="molecule type" value="Genomic_DNA"/>
</dbReference>
<keyword evidence="8 11" id="KW-0460">Magnesium</keyword>
<dbReference type="AlphaFoldDB" id="A0A1H5W191"/>
<keyword evidence="7 11" id="KW-0378">Hydrolase</keyword>
<keyword evidence="6 11" id="KW-0479">Metal-binding</keyword>
<evidence type="ECO:0000256" key="2">
    <source>
        <dbReference type="ARBA" id="ARBA00001946"/>
    </source>
</evidence>
<dbReference type="PANTHER" id="PTHR43434:SF1">
    <property type="entry name" value="PHOSPHOGLYCOLATE PHOSPHATASE"/>
    <property type="match status" value="1"/>
</dbReference>
<accession>A0A1H5W191</accession>
<comment type="cofactor">
    <cofactor evidence="2 11">
        <name>Mg(2+)</name>
        <dbReference type="ChEBI" id="CHEBI:18420"/>
    </cofactor>
</comment>
<proteinExistence type="inferred from homology"/>
<evidence type="ECO:0000256" key="5">
    <source>
        <dbReference type="ARBA" id="ARBA00013078"/>
    </source>
</evidence>
<dbReference type="Gene3D" id="3.40.50.1000">
    <property type="entry name" value="HAD superfamily/HAD-like"/>
    <property type="match status" value="1"/>
</dbReference>